<name>A0ACB9YDW1_PLABR</name>
<gene>
    <name evidence="1" type="ORF">MKS88_000837</name>
</gene>
<protein>
    <submittedName>
        <fullName evidence="1">STP1 protein</fullName>
    </submittedName>
</protein>
<evidence type="ECO:0000313" key="2">
    <source>
        <dbReference type="Proteomes" id="UP001056978"/>
    </source>
</evidence>
<keyword evidence="2" id="KW-1185">Reference proteome</keyword>
<accession>A0ACB9YDW1</accession>
<reference evidence="1" key="1">
    <citation type="submission" date="2022-06" db="EMBL/GenBank/DDBJ databases">
        <title>The First Complete Genome of the Simian Malaria Parasite Plasmodium brasilianum.</title>
        <authorList>
            <person name="Bajic M."/>
            <person name="Ravishankar S."/>
        </authorList>
    </citation>
    <scope>NUCLEOTIDE SEQUENCE</scope>
    <source>
        <strain evidence="1">Bolivian I</strain>
    </source>
</reference>
<evidence type="ECO:0000313" key="1">
    <source>
        <dbReference type="EMBL" id="KAI4840604.1"/>
    </source>
</evidence>
<comment type="caution">
    <text evidence="1">The sequence shown here is derived from an EMBL/GenBank/DDBJ whole genome shotgun (WGS) entry which is preliminary data.</text>
</comment>
<organism evidence="1 2">
    <name type="scientific">Plasmodium brasilianum</name>
    <dbReference type="NCBI Taxonomy" id="5824"/>
    <lineage>
        <taxon>Eukaryota</taxon>
        <taxon>Sar</taxon>
        <taxon>Alveolata</taxon>
        <taxon>Apicomplexa</taxon>
        <taxon>Aconoidasida</taxon>
        <taxon>Haemosporida</taxon>
        <taxon>Plasmodiidae</taxon>
        <taxon>Plasmodium</taxon>
        <taxon>Plasmodium (Plasmodium)</taxon>
    </lineage>
</organism>
<dbReference type="Proteomes" id="UP001056978">
    <property type="component" value="Chromosome 3"/>
</dbReference>
<sequence length="74" mass="8985">MDCQKNCKIFLYEFEIEETKNDIPLINMKELEYKECYKELCKYVNLSRESEITKNITNVNRDVSRNKKNAYHVE</sequence>
<dbReference type="EMBL" id="CM043771">
    <property type="protein sequence ID" value="KAI4840604.1"/>
    <property type="molecule type" value="Genomic_DNA"/>
</dbReference>
<proteinExistence type="predicted"/>